<dbReference type="Proteomes" id="UP001457898">
    <property type="component" value="Unassembled WGS sequence"/>
</dbReference>
<evidence type="ECO:0000313" key="2">
    <source>
        <dbReference type="Proteomes" id="UP001457898"/>
    </source>
</evidence>
<organism evidence="1 2">
    <name type="scientific">Blautia caccae</name>
    <dbReference type="NCBI Taxonomy" id="3133175"/>
    <lineage>
        <taxon>Bacteria</taxon>
        <taxon>Bacillati</taxon>
        <taxon>Bacillota</taxon>
        <taxon>Clostridia</taxon>
        <taxon>Lachnospirales</taxon>
        <taxon>Lachnospiraceae</taxon>
        <taxon>Blautia</taxon>
    </lineage>
</organism>
<sequence length="70" mass="8285">MNNQQAMNDKISYGVFWKHDENEEWSLFAGWLPFSNARNIYTGLALNPSCRGRRIVERVETFEVYQEVMP</sequence>
<gene>
    <name evidence="1" type="ORF">WMO65_26290</name>
</gene>
<name>A0ABV1DVT5_9FIRM</name>
<protein>
    <submittedName>
        <fullName evidence="1">Uncharacterized protein</fullName>
    </submittedName>
</protein>
<accession>A0ABV1DVT5</accession>
<proteinExistence type="predicted"/>
<comment type="caution">
    <text evidence="1">The sequence shown here is derived from an EMBL/GenBank/DDBJ whole genome shotgun (WGS) entry which is preliminary data.</text>
</comment>
<keyword evidence="2" id="KW-1185">Reference proteome</keyword>
<dbReference type="RefSeq" id="WP_349064889.1">
    <property type="nucleotide sequence ID" value="NZ_JBBMFP010000086.1"/>
</dbReference>
<reference evidence="1 2" key="1">
    <citation type="submission" date="2024-03" db="EMBL/GenBank/DDBJ databases">
        <title>Human intestinal bacterial collection.</title>
        <authorList>
            <person name="Pauvert C."/>
            <person name="Hitch T.C.A."/>
            <person name="Clavel T."/>
        </authorList>
    </citation>
    <scope>NUCLEOTIDE SEQUENCE [LARGE SCALE GENOMIC DNA]</scope>
    <source>
        <strain evidence="1 2">CLA-SR-H028</strain>
    </source>
</reference>
<dbReference type="EMBL" id="JBBMFP010000086">
    <property type="protein sequence ID" value="MEQ2434499.1"/>
    <property type="molecule type" value="Genomic_DNA"/>
</dbReference>
<evidence type="ECO:0000313" key="1">
    <source>
        <dbReference type="EMBL" id="MEQ2434499.1"/>
    </source>
</evidence>